<evidence type="ECO:0000313" key="8">
    <source>
        <dbReference type="EMBL" id="AEA11991.1"/>
    </source>
</evidence>
<comment type="subcellular location">
    <subcellularLocation>
        <location evidence="6">Cytoplasm</location>
    </subcellularLocation>
    <subcellularLocation>
        <location evidence="6">Chromosome</location>
    </subcellularLocation>
</comment>
<evidence type="ECO:0000256" key="4">
    <source>
        <dbReference type="ARBA" id="ARBA00023067"/>
    </source>
</evidence>
<sequence length="84" mass="8941">MGKKPTTNYIIATVMAFNAGTRKVVLKARGAAISKAVAAAVMVRDRFLPGKVNIKEVKLLSDKVQGQGGRERTVAAVEVVLEMA</sequence>
<dbReference type="InterPro" id="IPR002775">
    <property type="entry name" value="DNA/RNA-bd_Alba-like"/>
</dbReference>
<dbReference type="GO" id="GO:0003723">
    <property type="term" value="F:RNA binding"/>
    <property type="evidence" value="ECO:0007669"/>
    <property type="project" value="InterPro"/>
</dbReference>
<dbReference type="GO" id="GO:0003690">
    <property type="term" value="F:double-stranded DNA binding"/>
    <property type="evidence" value="ECO:0007669"/>
    <property type="project" value="UniProtKB-UniRule"/>
</dbReference>
<keyword evidence="6" id="KW-0007">Acetylation</keyword>
<keyword evidence="9" id="KW-1185">Reference proteome</keyword>
<evidence type="ECO:0000256" key="2">
    <source>
        <dbReference type="ARBA" id="ARBA00022454"/>
    </source>
</evidence>
<keyword evidence="4 6" id="KW-0226">DNA condensation</keyword>
<accession>F2L3D2</accession>
<dbReference type="STRING" id="999630.TUZN_0495"/>
<reference key="2">
    <citation type="submission" date="2011-03" db="EMBL/GenBank/DDBJ databases">
        <title>Complete genome sequence of the thermoacidophilic crenarchaeon Thermoproteus uzoniensis 768-20.</title>
        <authorList>
            <person name="Mardanov A.V."/>
            <person name="Gumerov V.M."/>
            <person name="Beletsky A.V."/>
            <person name="Prokofeva M.I."/>
            <person name="Bonch-Osmolovskaya E.A."/>
            <person name="Ravin N.V."/>
            <person name="Skryabin K.G."/>
        </authorList>
    </citation>
    <scope>NUCLEOTIDE SEQUENCE</scope>
    <source>
        <strain>768-20</strain>
    </source>
</reference>
<feature type="modified residue" description="N6-acetyllysine" evidence="6">
    <location>
        <position position="3"/>
    </location>
</feature>
<evidence type="ECO:0000256" key="5">
    <source>
        <dbReference type="ARBA" id="ARBA00023125"/>
    </source>
</evidence>
<dbReference type="Pfam" id="PF01918">
    <property type="entry name" value="Alba"/>
    <property type="match status" value="1"/>
</dbReference>
<keyword evidence="5 6" id="KW-0238">DNA-binding</keyword>
<name>F2L3D2_THEU7</name>
<dbReference type="HOGENOM" id="CLU_110989_1_0_2"/>
<dbReference type="Proteomes" id="UP000008138">
    <property type="component" value="Chromosome"/>
</dbReference>
<organism evidence="8 9">
    <name type="scientific">Thermoproteus uzoniensis (strain 768-20)</name>
    <dbReference type="NCBI Taxonomy" id="999630"/>
    <lineage>
        <taxon>Archaea</taxon>
        <taxon>Thermoproteota</taxon>
        <taxon>Thermoprotei</taxon>
        <taxon>Thermoproteales</taxon>
        <taxon>Thermoproteaceae</taxon>
        <taxon>Thermoproteus</taxon>
    </lineage>
</organism>
<dbReference type="EMBL" id="CP002590">
    <property type="protein sequence ID" value="AEA11991.1"/>
    <property type="molecule type" value="Genomic_DNA"/>
</dbReference>
<dbReference type="GO" id="GO:0005737">
    <property type="term" value="C:cytoplasm"/>
    <property type="evidence" value="ECO:0007669"/>
    <property type="project" value="UniProtKB-SubCell"/>
</dbReference>
<comment type="similarity">
    <text evidence="1 6">Belongs to the histone-like Alba family.</text>
</comment>
<reference evidence="8 9" key="1">
    <citation type="journal article" date="2011" name="J. Bacteriol.">
        <title>Complete genome sequence of the thermoacidophilic crenarchaeon Thermoproteus uzoniensis 768-20.</title>
        <authorList>
            <person name="Mardanov A.V."/>
            <person name="Gumerov V.M."/>
            <person name="Beletsky A.V."/>
            <person name="Prokofeva M.I."/>
            <person name="Bonch-Osmolovskaya E.A."/>
            <person name="Ravin N.V."/>
            <person name="Skryabin K.G."/>
        </authorList>
    </citation>
    <scope>NUCLEOTIDE SEQUENCE [LARGE SCALE GENOMIC DNA]</scope>
    <source>
        <strain evidence="8 9">768-20</strain>
    </source>
</reference>
<dbReference type="Gene3D" id="3.30.110.20">
    <property type="entry name" value="Alba-like domain"/>
    <property type="match status" value="1"/>
</dbReference>
<dbReference type="KEGG" id="tuz:TUZN_0495"/>
<dbReference type="GO" id="GO:0005694">
    <property type="term" value="C:chromosome"/>
    <property type="evidence" value="ECO:0007669"/>
    <property type="project" value="UniProtKB-SubCell"/>
</dbReference>
<keyword evidence="3 6" id="KW-0963">Cytoplasm</keyword>
<dbReference type="InterPro" id="IPR036882">
    <property type="entry name" value="Alba-like_dom_sf"/>
</dbReference>
<evidence type="ECO:0000256" key="6">
    <source>
        <dbReference type="HAMAP-Rule" id="MF_01122"/>
    </source>
</evidence>
<feature type="domain" description="DNA/RNA-binding protein Alba-like" evidence="7">
    <location>
        <begin position="3"/>
        <end position="58"/>
    </location>
</feature>
<dbReference type="eggNOG" id="arCOG01753">
    <property type="taxonomic scope" value="Archaea"/>
</dbReference>
<proteinExistence type="inferred from homology"/>
<protein>
    <recommendedName>
        <fullName evidence="6">DNA/RNA-binding protein Alba</fullName>
    </recommendedName>
</protein>
<dbReference type="PIRSF" id="PIRSF028732">
    <property type="entry name" value="Alba"/>
    <property type="match status" value="1"/>
</dbReference>
<comment type="PTM">
    <text evidence="6">Acetylated. Acetylation at Lys-3 decreases DNA-binding affinity.</text>
</comment>
<evidence type="ECO:0000256" key="3">
    <source>
        <dbReference type="ARBA" id="ARBA00022490"/>
    </source>
</evidence>
<comment type="function">
    <text evidence="6">Binds double-stranded DNA tightly but without sequence specificity. Involved in DNA compaction.</text>
</comment>
<dbReference type="GO" id="GO:0030261">
    <property type="term" value="P:chromosome condensation"/>
    <property type="evidence" value="ECO:0007669"/>
    <property type="project" value="UniProtKB-KW"/>
</dbReference>
<evidence type="ECO:0000259" key="7">
    <source>
        <dbReference type="Pfam" id="PF01918"/>
    </source>
</evidence>
<dbReference type="NCBIfam" id="NF003088">
    <property type="entry name" value="PRK04015.1"/>
    <property type="match status" value="1"/>
</dbReference>
<keyword evidence="2 6" id="KW-0158">Chromosome</keyword>
<gene>
    <name evidence="6" type="primary">albA</name>
    <name evidence="8" type="ordered locus">TUZN_0495</name>
</gene>
<evidence type="ECO:0000313" key="9">
    <source>
        <dbReference type="Proteomes" id="UP000008138"/>
    </source>
</evidence>
<evidence type="ECO:0000256" key="1">
    <source>
        <dbReference type="ARBA" id="ARBA00008018"/>
    </source>
</evidence>
<dbReference type="AlphaFoldDB" id="F2L3D2"/>
<dbReference type="HAMAP" id="MF_01122">
    <property type="entry name" value="AlbA"/>
    <property type="match status" value="1"/>
</dbReference>
<dbReference type="InterPro" id="IPR013795">
    <property type="entry name" value="DNA/RNA-bd_Alba"/>
</dbReference>
<dbReference type="SUPFAM" id="SSF82704">
    <property type="entry name" value="AlbA-like"/>
    <property type="match status" value="1"/>
</dbReference>